<sequence length="60" mass="6951">NLEAKRDFLRKIGSNPRLASRSLLFHFKNPWRILSETPVASLCDAPHFGENGDPIFWLRD</sequence>
<gene>
    <name evidence="1" type="ORF">CO088_02390</name>
</gene>
<dbReference type="AlphaFoldDB" id="A0A2M8D7B3"/>
<dbReference type="Proteomes" id="UP000229236">
    <property type="component" value="Unassembled WGS sequence"/>
</dbReference>
<dbReference type="EMBL" id="PFTM01000044">
    <property type="protein sequence ID" value="PJB83015.1"/>
    <property type="molecule type" value="Genomic_DNA"/>
</dbReference>
<name>A0A2M8D7B3_9BACT</name>
<comment type="caution">
    <text evidence="1">The sequence shown here is derived from an EMBL/GenBank/DDBJ whole genome shotgun (WGS) entry which is preliminary data.</text>
</comment>
<accession>A0A2M8D7B3</accession>
<organism evidence="1 2">
    <name type="scientific">Candidatus Yonathbacteria bacterium CG_4_9_14_0_8_um_filter_46_47</name>
    <dbReference type="NCBI Taxonomy" id="1975106"/>
    <lineage>
        <taxon>Bacteria</taxon>
        <taxon>Candidatus Yonathiibacteriota</taxon>
    </lineage>
</organism>
<protein>
    <submittedName>
        <fullName evidence="1">Uncharacterized protein</fullName>
    </submittedName>
</protein>
<proteinExistence type="predicted"/>
<reference evidence="2" key="1">
    <citation type="submission" date="2017-09" db="EMBL/GenBank/DDBJ databases">
        <title>Depth-based differentiation of microbial function through sediment-hosted aquifers and enrichment of novel symbionts in the deep terrestrial subsurface.</title>
        <authorList>
            <person name="Probst A.J."/>
            <person name="Ladd B."/>
            <person name="Jarett J.K."/>
            <person name="Geller-Mcgrath D.E."/>
            <person name="Sieber C.M.K."/>
            <person name="Emerson J.B."/>
            <person name="Anantharaman K."/>
            <person name="Thomas B.C."/>
            <person name="Malmstrom R."/>
            <person name="Stieglmeier M."/>
            <person name="Klingl A."/>
            <person name="Woyke T."/>
            <person name="Ryan C.M."/>
            <person name="Banfield J.F."/>
        </authorList>
    </citation>
    <scope>NUCLEOTIDE SEQUENCE [LARGE SCALE GENOMIC DNA]</scope>
</reference>
<evidence type="ECO:0000313" key="2">
    <source>
        <dbReference type="Proteomes" id="UP000229236"/>
    </source>
</evidence>
<feature type="non-terminal residue" evidence="1">
    <location>
        <position position="1"/>
    </location>
</feature>
<evidence type="ECO:0000313" key="1">
    <source>
        <dbReference type="EMBL" id="PJB83015.1"/>
    </source>
</evidence>